<evidence type="ECO:0000313" key="3">
    <source>
        <dbReference type="Proteomes" id="UP000237105"/>
    </source>
</evidence>
<reference evidence="3" key="1">
    <citation type="submission" date="2016-06" db="EMBL/GenBank/DDBJ databases">
        <title>Parallel loss of symbiosis genes in relatives of nitrogen-fixing non-legume Parasponia.</title>
        <authorList>
            <person name="Van Velzen R."/>
            <person name="Holmer R."/>
            <person name="Bu F."/>
            <person name="Rutten L."/>
            <person name="Van Zeijl A."/>
            <person name="Liu W."/>
            <person name="Santuari L."/>
            <person name="Cao Q."/>
            <person name="Sharma T."/>
            <person name="Shen D."/>
            <person name="Roswanjaya Y."/>
            <person name="Wardhani T."/>
            <person name="Kalhor M.S."/>
            <person name="Jansen J."/>
            <person name="Van den Hoogen J."/>
            <person name="Gungor B."/>
            <person name="Hartog M."/>
            <person name="Hontelez J."/>
            <person name="Verver J."/>
            <person name="Yang W.-C."/>
            <person name="Schijlen E."/>
            <person name="Repin R."/>
            <person name="Schilthuizen M."/>
            <person name="Schranz E."/>
            <person name="Heidstra R."/>
            <person name="Miyata K."/>
            <person name="Fedorova E."/>
            <person name="Kohlen W."/>
            <person name="Bisseling T."/>
            <person name="Smit S."/>
            <person name="Geurts R."/>
        </authorList>
    </citation>
    <scope>NUCLEOTIDE SEQUENCE [LARGE SCALE GENOMIC DNA]</scope>
    <source>
        <strain evidence="3">cv. WU1-14</strain>
    </source>
</reference>
<proteinExistence type="predicted"/>
<dbReference type="Proteomes" id="UP000237105">
    <property type="component" value="Unassembled WGS sequence"/>
</dbReference>
<accession>A0A2P5DYG9</accession>
<evidence type="ECO:0000313" key="2">
    <source>
        <dbReference type="EMBL" id="PON78332.1"/>
    </source>
</evidence>
<evidence type="ECO:0000256" key="1">
    <source>
        <dbReference type="SAM" id="MobiDB-lite"/>
    </source>
</evidence>
<sequence length="76" mass="8982">MIELGLLEFISNIHRSQSEFVQNSDDVIHNVEENDNELDYDDTIDDYIEDEEELEVDDNDEADQDEHEDYIDSDND</sequence>
<organism evidence="2 3">
    <name type="scientific">Parasponia andersonii</name>
    <name type="common">Sponia andersonii</name>
    <dbReference type="NCBI Taxonomy" id="3476"/>
    <lineage>
        <taxon>Eukaryota</taxon>
        <taxon>Viridiplantae</taxon>
        <taxon>Streptophyta</taxon>
        <taxon>Embryophyta</taxon>
        <taxon>Tracheophyta</taxon>
        <taxon>Spermatophyta</taxon>
        <taxon>Magnoliopsida</taxon>
        <taxon>eudicotyledons</taxon>
        <taxon>Gunneridae</taxon>
        <taxon>Pentapetalae</taxon>
        <taxon>rosids</taxon>
        <taxon>fabids</taxon>
        <taxon>Rosales</taxon>
        <taxon>Cannabaceae</taxon>
        <taxon>Parasponia</taxon>
    </lineage>
</organism>
<gene>
    <name evidence="2" type="ORF">PanWU01x14_019700</name>
</gene>
<comment type="caution">
    <text evidence="2">The sequence shown here is derived from an EMBL/GenBank/DDBJ whole genome shotgun (WGS) entry which is preliminary data.</text>
</comment>
<dbReference type="EMBL" id="JXTB01000009">
    <property type="protein sequence ID" value="PON78332.1"/>
    <property type="molecule type" value="Genomic_DNA"/>
</dbReference>
<name>A0A2P5DYG9_PARAD</name>
<keyword evidence="3" id="KW-1185">Reference proteome</keyword>
<feature type="region of interest" description="Disordered" evidence="1">
    <location>
        <begin position="52"/>
        <end position="76"/>
    </location>
</feature>
<dbReference type="AlphaFoldDB" id="A0A2P5DYG9"/>
<protein>
    <submittedName>
        <fullName evidence="2">Uncharacterized protein</fullName>
    </submittedName>
</protein>